<organism evidence="2 3">
    <name type="scientific">Rhynchospora tenuis</name>
    <dbReference type="NCBI Taxonomy" id="198213"/>
    <lineage>
        <taxon>Eukaryota</taxon>
        <taxon>Viridiplantae</taxon>
        <taxon>Streptophyta</taxon>
        <taxon>Embryophyta</taxon>
        <taxon>Tracheophyta</taxon>
        <taxon>Spermatophyta</taxon>
        <taxon>Magnoliopsida</taxon>
        <taxon>Liliopsida</taxon>
        <taxon>Poales</taxon>
        <taxon>Cyperaceae</taxon>
        <taxon>Cyperoideae</taxon>
        <taxon>Rhynchosporeae</taxon>
        <taxon>Rhynchospora</taxon>
    </lineage>
</organism>
<dbReference type="PANTHER" id="PTHR42820:SF1">
    <property type="entry name" value="SHORT-CHAIN DEHYDROGENASE_REDUCTASE FAMILY PROTEIN"/>
    <property type="match status" value="1"/>
</dbReference>
<dbReference type="InterPro" id="IPR036291">
    <property type="entry name" value="NAD(P)-bd_dom_sf"/>
</dbReference>
<comment type="caution">
    <text evidence="2">The sequence shown here is derived from an EMBL/GenBank/DDBJ whole genome shotgun (WGS) entry which is preliminary data.</text>
</comment>
<dbReference type="SUPFAM" id="SSF51735">
    <property type="entry name" value="NAD(P)-binding Rossmann-fold domains"/>
    <property type="match status" value="1"/>
</dbReference>
<dbReference type="PRINTS" id="PR00081">
    <property type="entry name" value="GDHRDH"/>
</dbReference>
<dbReference type="InterPro" id="IPR002347">
    <property type="entry name" value="SDR_fam"/>
</dbReference>
<name>A0AAD6EWJ9_9POAL</name>
<gene>
    <name evidence="2" type="ORF">LUZ61_007471</name>
</gene>
<dbReference type="Pfam" id="PF00106">
    <property type="entry name" value="adh_short"/>
    <property type="match status" value="1"/>
</dbReference>
<evidence type="ECO:0000313" key="3">
    <source>
        <dbReference type="Proteomes" id="UP001210211"/>
    </source>
</evidence>
<comment type="similarity">
    <text evidence="1">Belongs to the short-chain dehydrogenases/reductases (SDR) family.</text>
</comment>
<accession>A0AAD6EWJ9</accession>
<dbReference type="AlphaFoldDB" id="A0AAD6EWJ9"/>
<dbReference type="GO" id="GO:0009688">
    <property type="term" value="P:abscisic acid biosynthetic process"/>
    <property type="evidence" value="ECO:0007669"/>
    <property type="project" value="TreeGrafter"/>
</dbReference>
<evidence type="ECO:0000256" key="1">
    <source>
        <dbReference type="ARBA" id="ARBA00006484"/>
    </source>
</evidence>
<protein>
    <submittedName>
        <fullName evidence="2">Uncharacterized protein</fullName>
    </submittedName>
</protein>
<evidence type="ECO:0000313" key="2">
    <source>
        <dbReference type="EMBL" id="KAJ3703766.1"/>
    </source>
</evidence>
<sequence>MATRTSVNSYLRKEIYINFPPLEGKVALITGGASGIGKAATRLFINHGAKVCIADIRDDLANQLLESLGSGTNARFIHCDVSKEDDIRKAVDFTAETFGTIDIMVNNAGITGNTVPDIREVDLHELQKVFEINVDGVFLGMKHAARVMIHVARAR</sequence>
<dbReference type="PANTHER" id="PTHR42820">
    <property type="entry name" value="SHORT-CHAIN DEHYDROGENASE REDUCTASE"/>
    <property type="match status" value="1"/>
</dbReference>
<dbReference type="Gene3D" id="3.40.50.720">
    <property type="entry name" value="NAD(P)-binding Rossmann-like Domain"/>
    <property type="match status" value="1"/>
</dbReference>
<dbReference type="GO" id="GO:0005829">
    <property type="term" value="C:cytosol"/>
    <property type="evidence" value="ECO:0007669"/>
    <property type="project" value="TreeGrafter"/>
</dbReference>
<dbReference type="EMBL" id="JAMRDG010000001">
    <property type="protein sequence ID" value="KAJ3703766.1"/>
    <property type="molecule type" value="Genomic_DNA"/>
</dbReference>
<dbReference type="Proteomes" id="UP001210211">
    <property type="component" value="Unassembled WGS sequence"/>
</dbReference>
<dbReference type="GO" id="GO:0010301">
    <property type="term" value="F:xanthoxin dehydrogenase (NAD+) activity"/>
    <property type="evidence" value="ECO:0007669"/>
    <property type="project" value="TreeGrafter"/>
</dbReference>
<keyword evidence="3" id="KW-1185">Reference proteome</keyword>
<proteinExistence type="inferred from homology"/>
<reference evidence="2 3" key="1">
    <citation type="journal article" date="2022" name="Cell">
        <title>Repeat-based holocentromeres influence genome architecture and karyotype evolution.</title>
        <authorList>
            <person name="Hofstatter P.G."/>
            <person name="Thangavel G."/>
            <person name="Lux T."/>
            <person name="Neumann P."/>
            <person name="Vondrak T."/>
            <person name="Novak P."/>
            <person name="Zhang M."/>
            <person name="Costa L."/>
            <person name="Castellani M."/>
            <person name="Scott A."/>
            <person name="Toegelov H."/>
            <person name="Fuchs J."/>
            <person name="Mata-Sucre Y."/>
            <person name="Dias Y."/>
            <person name="Vanzela A.L.L."/>
            <person name="Huettel B."/>
            <person name="Almeida C.C.S."/>
            <person name="Simkova H."/>
            <person name="Souza G."/>
            <person name="Pedrosa-Harand A."/>
            <person name="Macas J."/>
            <person name="Mayer K.F.X."/>
            <person name="Houben A."/>
            <person name="Marques A."/>
        </authorList>
    </citation>
    <scope>NUCLEOTIDE SEQUENCE [LARGE SCALE GENOMIC DNA]</scope>
    <source>
        <strain evidence="2">RhyTen1mFocal</strain>
    </source>
</reference>